<organism evidence="19 20">
    <name type="scientific">Leptobrachium leishanense</name>
    <name type="common">Leishan spiny toad</name>
    <dbReference type="NCBI Taxonomy" id="445787"/>
    <lineage>
        <taxon>Eukaryota</taxon>
        <taxon>Metazoa</taxon>
        <taxon>Chordata</taxon>
        <taxon>Craniata</taxon>
        <taxon>Vertebrata</taxon>
        <taxon>Euteleostomi</taxon>
        <taxon>Amphibia</taxon>
        <taxon>Batrachia</taxon>
        <taxon>Anura</taxon>
        <taxon>Pelobatoidea</taxon>
        <taxon>Megophryidae</taxon>
        <taxon>Leptobrachium</taxon>
    </lineage>
</organism>
<evidence type="ECO:0000256" key="11">
    <source>
        <dbReference type="ARBA" id="ARBA00022917"/>
    </source>
</evidence>
<keyword evidence="9" id="KW-0547">Nucleotide-binding</keyword>
<comment type="function">
    <text evidence="15">Plays a role in translation initiation. Ribosome-dependent GTPase that promotes the joining of the 60S ribosomal subunit to the pre-initiation complex to form the 80S initiation complex with the initiator methionine-tRNA in the P-site base paired to the start codon. Together with eIF1A (EIF1AX), actively orients the initiator methionine-tRNA in a conformation that allows 60S ribosomal subunit joining to form the 80S initiation complex. Is released after formation of the 80S initiation complex. Its GTPase activity is not essential for ribosomal subunits joining, but GTP hydrolysis is needed for eIF1A (EIF1AX) ejection quickly followed by EIF5B release to form elongation-competent ribosomes. In contrast to its procaryotic homolog, does not promote recruitment of Met-rRNA to the small ribosomal subunit.</text>
</comment>
<dbReference type="InterPro" id="IPR036925">
    <property type="entry name" value="TIF_IF2_dom3_sf"/>
</dbReference>
<feature type="compositionally biased region" description="Basic residues" evidence="17">
    <location>
        <begin position="92"/>
        <end position="101"/>
    </location>
</feature>
<sequence>MGKKQKSKADDSTKEDADLDALAAEIEGAGASKDQKAKGKKKKEKKKQDYDEDDIMKELEELSLETHGGKVESVVEKTQEPEDAEPVFSKQEKKKKTKKGQKAVMDDDEDASDESSKPKKVENPKAADQSDSEDDASFNKSAKKPKGKNQTAKKPVPEVPKDQGKGNEKDDFSGDSDDDSDDFSHNIKGQKKNQKAKPPVKVESGDEEGEFKIKTAAQKKAEKKEREKKKREEEKAKVKIQKEKADTEGDKKEPTKPADKVKKADVTTAPKDEPTPEEPEDAADLDADEDDGDKKKKDKKKKKGEKEEKEKDKKKGPSKATVKAMLEELEAKRLEEERLEQERKEKKKQKEKERKERLKKEGKLLTKAQREARARAEATLKVLQAQGVEVPSKDSVPKKKPIYIDKKKKKLPPQTTNKEEPMEATSPVAEVVVEPPVPEKVDTSILAETPGDSDSEPENTATEEEAGVDDWEAIVSDEEKEKETKTVHIEVQEKNEEEEEEDEDEEDEGESEEDDEEEGDSEGSDDEKYSNDKPADSRVPPKQKERKESKEQSSESESDSDDDRTKDEKIYDRAKRRIEKRRIENQKTINTQVLRAPVICVLGHVDTGKTKILDKLRHTNVQDGEAGGITQQIGATNVPLDALKEQTKMVKNFDRENMKIPGMLIIDTPGHESFSNLRNRGSSLCDIAILVVDIMHGLEPQTIESLNLLKTKKCPFVVALNKIDRLYDWKKSPDTDVAATLKKQKKNTKDEFEERAKAIIVEFAQQGLNAALFHENKDPRTFVSLVPTSAHTGDGMGNLISLLVDLTQTMLSKRLAHSEELRAQVMEVKALPGMGTTIDVILINGRLKESDTIIVPGVEGPIVTQIRGLLLPPPMKELRVKNQYEKYKEVEAAQGVKILGKDLEKALAGLPLLVAHKDDEIPVLKDELIHELKQTLNAIKLEEKGVYVQASTLGSLEALLEYLKTSEVPYAGINIGPVHRRDVMKASVMLEHDPQYAVILAFDVRIEREAQEMADSLGVRVFSAEIIYHLFDAFTKYRQDYKKQKQEEFKHIAVFPCKIKILPQFIFNSRDPIVMGVIIEAGQVKQGTPICVPSKGFVDIGIVTSIEINHKPVDTAKKGQEVCIKIEPIPGESPKMFGRHFEATDFLVSKINRQSIDALKNWFRDEMQKTDWQLIVELKKVFEII</sequence>
<dbReference type="SUPFAM" id="SSF50447">
    <property type="entry name" value="Translation proteins"/>
    <property type="match status" value="1"/>
</dbReference>
<keyword evidence="7" id="KW-0396">Initiation factor</keyword>
<feature type="compositionally biased region" description="Basic and acidic residues" evidence="17">
    <location>
        <begin position="219"/>
        <end position="274"/>
    </location>
</feature>
<feature type="compositionally biased region" description="Basic and acidic residues" evidence="17">
    <location>
        <begin position="304"/>
        <end position="315"/>
    </location>
</feature>
<dbReference type="PANTHER" id="PTHR43381">
    <property type="entry name" value="TRANSLATION INITIATION FACTOR IF-2-RELATED"/>
    <property type="match status" value="1"/>
</dbReference>
<dbReference type="Gene3D" id="3.40.50.300">
    <property type="entry name" value="P-loop containing nucleotide triphosphate hydrolases"/>
    <property type="match status" value="1"/>
</dbReference>
<dbReference type="GO" id="GO:0003743">
    <property type="term" value="F:translation initiation factor activity"/>
    <property type="evidence" value="ECO:0007669"/>
    <property type="project" value="UniProtKB-KW"/>
</dbReference>
<dbReference type="GO" id="GO:0003924">
    <property type="term" value="F:GTPase activity"/>
    <property type="evidence" value="ECO:0007669"/>
    <property type="project" value="InterPro"/>
</dbReference>
<evidence type="ECO:0000256" key="7">
    <source>
        <dbReference type="ARBA" id="ARBA00022540"/>
    </source>
</evidence>
<dbReference type="InterPro" id="IPR027417">
    <property type="entry name" value="P-loop_NTPase"/>
</dbReference>
<evidence type="ECO:0000313" key="19">
    <source>
        <dbReference type="Ensembl" id="ENSLLEP00000000966.1"/>
    </source>
</evidence>
<comment type="subunit">
    <text evidence="16">Interacts through its C-terminal domain (CTD) with the CTD of eIF1A (EIF1AX) or with the CTD of EIF5 (mutually exclusive) through a common binding site. Interacts with eIF1A (EIF1AX) from the location of the start codon by the 43S complex until the formation of the 80S complex. Interacts with ANXA5 in a calcium and phospholipid-dependent manner.</text>
</comment>
<evidence type="ECO:0000256" key="17">
    <source>
        <dbReference type="SAM" id="MobiDB-lite"/>
    </source>
</evidence>
<dbReference type="PANTHER" id="PTHR43381:SF4">
    <property type="entry name" value="EUKARYOTIC TRANSLATION INITIATION FACTOR 5B"/>
    <property type="match status" value="1"/>
</dbReference>
<feature type="compositionally biased region" description="Basic and acidic residues" evidence="17">
    <location>
        <begin position="526"/>
        <end position="536"/>
    </location>
</feature>
<feature type="compositionally biased region" description="Basic and acidic residues" evidence="17">
    <location>
        <begin position="67"/>
        <end position="80"/>
    </location>
</feature>
<accession>A0A8C5P6S0</accession>
<dbReference type="Pfam" id="PF14578">
    <property type="entry name" value="GTP_EFTU_D4"/>
    <property type="match status" value="1"/>
</dbReference>
<feature type="compositionally biased region" description="Basic and acidic residues" evidence="17">
    <location>
        <begin position="155"/>
        <end position="172"/>
    </location>
</feature>
<dbReference type="Ensembl" id="ENSLLET00000001007.1">
    <property type="protein sequence ID" value="ENSLLEP00000000966.1"/>
    <property type="gene ID" value="ENSLLEG00000000628.1"/>
</dbReference>
<keyword evidence="11" id="KW-0648">Protein biosynthesis</keyword>
<dbReference type="GeneTree" id="ENSGT00940000162583"/>
<dbReference type="SUPFAM" id="SSF52540">
    <property type="entry name" value="P-loop containing nucleoside triphosphate hydrolases"/>
    <property type="match status" value="1"/>
</dbReference>
<proteinExistence type="inferred from homology"/>
<evidence type="ECO:0000256" key="4">
    <source>
        <dbReference type="ARBA" id="ARBA00011986"/>
    </source>
</evidence>
<feature type="compositionally biased region" description="Acidic residues" evidence="17">
    <location>
        <begin position="275"/>
        <end position="291"/>
    </location>
</feature>
<evidence type="ECO:0000256" key="10">
    <source>
        <dbReference type="ARBA" id="ARBA00022801"/>
    </source>
</evidence>
<dbReference type="Pfam" id="PF00009">
    <property type="entry name" value="GTP_EFTU"/>
    <property type="match status" value="1"/>
</dbReference>
<dbReference type="InterPro" id="IPR029459">
    <property type="entry name" value="EFTU-type"/>
</dbReference>
<feature type="domain" description="Tr-type G" evidence="18">
    <location>
        <begin position="594"/>
        <end position="811"/>
    </location>
</feature>
<comment type="subcellular location">
    <subcellularLocation>
        <location evidence="2">Cytoplasm</location>
    </subcellularLocation>
</comment>
<feature type="compositionally biased region" description="Acidic residues" evidence="17">
    <location>
        <begin position="451"/>
        <end position="476"/>
    </location>
</feature>
<dbReference type="FunFam" id="2.40.30.10:FF:000026">
    <property type="entry name" value="Eukaryotic translation initiation factor 5B"/>
    <property type="match status" value="1"/>
</dbReference>
<dbReference type="PROSITE" id="PS51722">
    <property type="entry name" value="G_TR_2"/>
    <property type="match status" value="1"/>
</dbReference>
<feature type="compositionally biased region" description="Basic and acidic residues" evidence="17">
    <location>
        <begin position="391"/>
        <end position="405"/>
    </location>
</feature>
<keyword evidence="12" id="KW-0342">GTP-binding</keyword>
<evidence type="ECO:0000256" key="1">
    <source>
        <dbReference type="ARBA" id="ARBA00001944"/>
    </source>
</evidence>
<dbReference type="GO" id="GO:0005739">
    <property type="term" value="C:mitochondrion"/>
    <property type="evidence" value="ECO:0007669"/>
    <property type="project" value="TreeGrafter"/>
</dbReference>
<dbReference type="SUPFAM" id="SSF52156">
    <property type="entry name" value="Initiation factor IF2/eIF5b, domain 3"/>
    <property type="match status" value="1"/>
</dbReference>
<evidence type="ECO:0000256" key="8">
    <source>
        <dbReference type="ARBA" id="ARBA00022723"/>
    </source>
</evidence>
<feature type="compositionally biased region" description="Low complexity" evidence="17">
    <location>
        <begin position="20"/>
        <end position="31"/>
    </location>
</feature>
<feature type="compositionally biased region" description="Acidic residues" evidence="17">
    <location>
        <begin position="495"/>
        <end position="525"/>
    </location>
</feature>
<dbReference type="GO" id="GO:0005525">
    <property type="term" value="F:GTP binding"/>
    <property type="evidence" value="ECO:0007669"/>
    <property type="project" value="UniProtKB-KW"/>
</dbReference>
<dbReference type="Gene3D" id="2.40.30.10">
    <property type="entry name" value="Translation factors"/>
    <property type="match status" value="2"/>
</dbReference>
<dbReference type="PRINTS" id="PR00315">
    <property type="entry name" value="ELONGATNFCT"/>
</dbReference>
<protein>
    <recommendedName>
        <fullName evidence="5">Eukaryotic translation initiation factor 5B</fullName>
        <ecNumber evidence="4">3.6.5.3</ecNumber>
    </recommendedName>
    <alternativeName>
        <fullName evidence="13">Translation initiation factor IF-2</fullName>
    </alternativeName>
</protein>
<dbReference type="AlphaFoldDB" id="A0A8C5P6S0"/>
<dbReference type="FunFam" id="3.40.50.300:FF:000112">
    <property type="entry name" value="Eukaryotic translation initiation factor 5B"/>
    <property type="match status" value="1"/>
</dbReference>
<dbReference type="EC" id="3.6.5.3" evidence="4"/>
<dbReference type="FunFam" id="2.40.30.10:FF:000013">
    <property type="entry name" value="eukaryotic translation initiation factor 5B"/>
    <property type="match status" value="1"/>
</dbReference>
<keyword evidence="6" id="KW-0963">Cytoplasm</keyword>
<dbReference type="FunFam" id="3.40.50.10050:FF:000002">
    <property type="entry name" value="Eukaryotic translation initiation factor 5B"/>
    <property type="match status" value="1"/>
</dbReference>
<evidence type="ECO:0000256" key="9">
    <source>
        <dbReference type="ARBA" id="ARBA00022741"/>
    </source>
</evidence>
<dbReference type="CDD" id="cd16266">
    <property type="entry name" value="IF2_aeIF5B_IV"/>
    <property type="match status" value="1"/>
</dbReference>
<comment type="catalytic activity">
    <reaction evidence="14">
        <text>GTP + H2O = GDP + phosphate + H(+)</text>
        <dbReference type="Rhea" id="RHEA:19669"/>
        <dbReference type="ChEBI" id="CHEBI:15377"/>
        <dbReference type="ChEBI" id="CHEBI:15378"/>
        <dbReference type="ChEBI" id="CHEBI:37565"/>
        <dbReference type="ChEBI" id="CHEBI:43474"/>
        <dbReference type="ChEBI" id="CHEBI:58189"/>
        <dbReference type="EC" id="3.6.5.3"/>
    </reaction>
    <physiologicalReaction direction="left-to-right" evidence="14">
        <dbReference type="Rhea" id="RHEA:19670"/>
    </physiologicalReaction>
</comment>
<feature type="region of interest" description="Disordered" evidence="17">
    <location>
        <begin position="388"/>
        <end position="571"/>
    </location>
</feature>
<comment type="similarity">
    <text evidence="3">Belongs to the TRAFAC class translation factor GTPase superfamily. Classic translation factor GTPase family. IF-2 subfamily.</text>
</comment>
<evidence type="ECO:0000259" key="18">
    <source>
        <dbReference type="PROSITE" id="PS51722"/>
    </source>
</evidence>
<dbReference type="GO" id="GO:0046872">
    <property type="term" value="F:metal ion binding"/>
    <property type="evidence" value="ECO:0007669"/>
    <property type="project" value="UniProtKB-KW"/>
</dbReference>
<keyword evidence="8" id="KW-0479">Metal-binding</keyword>
<evidence type="ECO:0000256" key="6">
    <source>
        <dbReference type="ARBA" id="ARBA00022490"/>
    </source>
</evidence>
<feature type="compositionally biased region" description="Basic and acidic residues" evidence="17">
    <location>
        <begin position="542"/>
        <end position="553"/>
    </location>
</feature>
<evidence type="ECO:0000256" key="16">
    <source>
        <dbReference type="ARBA" id="ARBA00061781"/>
    </source>
</evidence>
<evidence type="ECO:0000256" key="12">
    <source>
        <dbReference type="ARBA" id="ARBA00023134"/>
    </source>
</evidence>
<dbReference type="NCBIfam" id="NF003078">
    <property type="entry name" value="PRK04004.1"/>
    <property type="match status" value="1"/>
</dbReference>
<feature type="compositionally biased region" description="Basic and acidic residues" evidence="17">
    <location>
        <begin position="7"/>
        <end position="16"/>
    </location>
</feature>
<evidence type="ECO:0000313" key="20">
    <source>
        <dbReference type="Proteomes" id="UP000694569"/>
    </source>
</evidence>
<reference evidence="19" key="2">
    <citation type="submission" date="2025-09" db="UniProtKB">
        <authorList>
            <consortium name="Ensembl"/>
        </authorList>
    </citation>
    <scope>IDENTIFICATION</scope>
</reference>
<reference evidence="19" key="1">
    <citation type="submission" date="2025-08" db="UniProtKB">
        <authorList>
            <consortium name="Ensembl"/>
        </authorList>
    </citation>
    <scope>IDENTIFICATION</scope>
</reference>
<feature type="compositionally biased region" description="Basic and acidic residues" evidence="17">
    <location>
        <begin position="477"/>
        <end position="494"/>
    </location>
</feature>
<dbReference type="InterPro" id="IPR023115">
    <property type="entry name" value="TIF_IF2_dom3"/>
</dbReference>
<feature type="region of interest" description="Disordered" evidence="17">
    <location>
        <begin position="1"/>
        <end position="370"/>
    </location>
</feature>
<keyword evidence="20" id="KW-1185">Reference proteome</keyword>
<feature type="compositionally biased region" description="Basic and acidic residues" evidence="17">
    <location>
        <begin position="325"/>
        <end position="370"/>
    </location>
</feature>
<evidence type="ECO:0000256" key="13">
    <source>
        <dbReference type="ARBA" id="ARBA00032478"/>
    </source>
</evidence>
<evidence type="ECO:0000256" key="2">
    <source>
        <dbReference type="ARBA" id="ARBA00004496"/>
    </source>
</evidence>
<dbReference type="CDD" id="cd03703">
    <property type="entry name" value="aeIF5B_II"/>
    <property type="match status" value="1"/>
</dbReference>
<gene>
    <name evidence="19" type="primary">EIF5B</name>
</gene>
<evidence type="ECO:0000256" key="15">
    <source>
        <dbReference type="ARBA" id="ARBA00053410"/>
    </source>
</evidence>
<dbReference type="Pfam" id="PF11987">
    <property type="entry name" value="IF-2"/>
    <property type="match status" value="1"/>
</dbReference>
<dbReference type="Gene3D" id="3.40.50.10050">
    <property type="entry name" value="Translation initiation factor IF- 2, domain 3"/>
    <property type="match status" value="1"/>
</dbReference>
<keyword evidence="10" id="KW-0378">Hydrolase</keyword>
<evidence type="ECO:0000256" key="14">
    <source>
        <dbReference type="ARBA" id="ARBA00051990"/>
    </source>
</evidence>
<dbReference type="OrthoDB" id="4928at2759"/>
<comment type="cofactor">
    <cofactor evidence="1">
        <name>a monovalent cation</name>
        <dbReference type="ChEBI" id="CHEBI:60242"/>
    </cofactor>
</comment>
<feature type="compositionally biased region" description="Basic and acidic residues" evidence="17">
    <location>
        <begin position="114"/>
        <end position="125"/>
    </location>
</feature>
<evidence type="ECO:0000256" key="3">
    <source>
        <dbReference type="ARBA" id="ARBA00007733"/>
    </source>
</evidence>
<dbReference type="CDD" id="cd01887">
    <property type="entry name" value="IF2_eIF5B"/>
    <property type="match status" value="1"/>
</dbReference>
<dbReference type="InterPro" id="IPR000795">
    <property type="entry name" value="T_Tr_GTP-bd_dom"/>
</dbReference>
<dbReference type="InterPro" id="IPR005225">
    <property type="entry name" value="Small_GTP-bd"/>
</dbReference>
<dbReference type="InterPro" id="IPR009000">
    <property type="entry name" value="Transl_B-barrel_sf"/>
</dbReference>
<dbReference type="Proteomes" id="UP000694569">
    <property type="component" value="Unplaced"/>
</dbReference>
<dbReference type="InterPro" id="IPR015760">
    <property type="entry name" value="TIF_IF2"/>
</dbReference>
<evidence type="ECO:0000256" key="5">
    <source>
        <dbReference type="ARBA" id="ARBA00013824"/>
    </source>
</evidence>
<dbReference type="NCBIfam" id="TIGR00231">
    <property type="entry name" value="small_GTP"/>
    <property type="match status" value="1"/>
</dbReference>
<name>A0A8C5P6S0_9ANUR</name>